<evidence type="ECO:0000256" key="10">
    <source>
        <dbReference type="ARBA" id="ARBA00022723"/>
    </source>
</evidence>
<dbReference type="Pfam" id="PF07730">
    <property type="entry name" value="HisKA_3"/>
    <property type="match status" value="1"/>
</dbReference>
<dbReference type="CDD" id="cd16917">
    <property type="entry name" value="HATPase_UhpB-NarQ-NarX-like"/>
    <property type="match status" value="1"/>
</dbReference>
<organism evidence="22 23">
    <name type="scientific">Hyunsoonleella jejuensis</name>
    <dbReference type="NCBI Taxonomy" id="419940"/>
    <lineage>
        <taxon>Bacteria</taxon>
        <taxon>Pseudomonadati</taxon>
        <taxon>Bacteroidota</taxon>
        <taxon>Flavobacteriia</taxon>
        <taxon>Flavobacteriales</taxon>
        <taxon>Flavobacteriaceae</taxon>
    </lineage>
</organism>
<dbReference type="Gene3D" id="1.25.40.10">
    <property type="entry name" value="Tetratricopeptide repeat domain"/>
    <property type="match status" value="2"/>
</dbReference>
<keyword evidence="6" id="KW-0004">4Fe-4S</keyword>
<evidence type="ECO:0000256" key="7">
    <source>
        <dbReference type="ARBA" id="ARBA00022490"/>
    </source>
</evidence>
<evidence type="ECO:0000256" key="15">
    <source>
        <dbReference type="ARBA" id="ARBA00023012"/>
    </source>
</evidence>
<dbReference type="InterPro" id="IPR019734">
    <property type="entry name" value="TPR_rpt"/>
</dbReference>
<dbReference type="EMBL" id="FOFN01000001">
    <property type="protein sequence ID" value="SEP97298.1"/>
    <property type="molecule type" value="Genomic_DNA"/>
</dbReference>
<dbReference type="PROSITE" id="PS50109">
    <property type="entry name" value="HIS_KIN"/>
    <property type="match status" value="1"/>
</dbReference>
<evidence type="ECO:0000256" key="13">
    <source>
        <dbReference type="ARBA" id="ARBA00022840"/>
    </source>
</evidence>
<dbReference type="PANTHER" id="PTHR24421">
    <property type="entry name" value="NITRATE/NITRITE SENSOR PROTEIN NARX-RELATED"/>
    <property type="match status" value="1"/>
</dbReference>
<evidence type="ECO:0000256" key="14">
    <source>
        <dbReference type="ARBA" id="ARBA00023004"/>
    </source>
</evidence>
<dbReference type="Gene3D" id="3.30.565.10">
    <property type="entry name" value="Histidine kinase-like ATPase, C-terminal domain"/>
    <property type="match status" value="1"/>
</dbReference>
<keyword evidence="8" id="KW-0597">Phosphoprotein</keyword>
<name>A0A1H9C9D6_9FLAO</name>
<comment type="function">
    <text evidence="17">Member of the two-component regulatory system NreB/NreC involved in the control of dissimilatory nitrate/nitrite reduction in response to oxygen. NreB functions as a direct oxygen sensor histidine kinase which is autophosphorylated, in the absence of oxygen, probably at the conserved histidine residue, and transfers its phosphate group probably to a conserved aspartate residue of NreC. NreB/NreC activates the expression of the nitrate (narGHJI) and nitrite (nir) reductase operons, as well as the putative nitrate transporter gene narT.</text>
</comment>
<accession>A0A1H9C9D6</accession>
<evidence type="ECO:0000256" key="9">
    <source>
        <dbReference type="ARBA" id="ARBA00022679"/>
    </source>
</evidence>
<dbReference type="GO" id="GO:0005524">
    <property type="term" value="F:ATP binding"/>
    <property type="evidence" value="ECO:0007669"/>
    <property type="project" value="UniProtKB-KW"/>
</dbReference>
<dbReference type="InterPro" id="IPR011712">
    <property type="entry name" value="Sig_transdc_His_kin_sub3_dim/P"/>
</dbReference>
<evidence type="ECO:0000256" key="20">
    <source>
        <dbReference type="SAM" id="Phobius"/>
    </source>
</evidence>
<proteinExistence type="predicted"/>
<keyword evidence="9" id="KW-0808">Transferase</keyword>
<gene>
    <name evidence="22" type="ORF">SAMN05421824_0827</name>
</gene>
<dbReference type="InterPro" id="IPR036890">
    <property type="entry name" value="HATPase_C_sf"/>
</dbReference>
<dbReference type="GO" id="GO:0051539">
    <property type="term" value="F:4 iron, 4 sulfur cluster binding"/>
    <property type="evidence" value="ECO:0007669"/>
    <property type="project" value="UniProtKB-KW"/>
</dbReference>
<evidence type="ECO:0000256" key="19">
    <source>
        <dbReference type="PROSITE-ProRule" id="PRU00339"/>
    </source>
</evidence>
<evidence type="ECO:0000256" key="11">
    <source>
        <dbReference type="ARBA" id="ARBA00022741"/>
    </source>
</evidence>
<dbReference type="SMART" id="SM00028">
    <property type="entry name" value="TPR"/>
    <property type="match status" value="5"/>
</dbReference>
<comment type="subcellular location">
    <subcellularLocation>
        <location evidence="3">Cytoplasm</location>
    </subcellularLocation>
</comment>
<evidence type="ECO:0000256" key="17">
    <source>
        <dbReference type="ARBA" id="ARBA00024827"/>
    </source>
</evidence>
<evidence type="ECO:0000313" key="22">
    <source>
        <dbReference type="EMBL" id="SEP97298.1"/>
    </source>
</evidence>
<evidence type="ECO:0000256" key="16">
    <source>
        <dbReference type="ARBA" id="ARBA00023014"/>
    </source>
</evidence>
<dbReference type="SMART" id="SM00387">
    <property type="entry name" value="HATPase_c"/>
    <property type="match status" value="1"/>
</dbReference>
<dbReference type="SUPFAM" id="SSF55874">
    <property type="entry name" value="ATPase domain of HSP90 chaperone/DNA topoisomerase II/histidine kinase"/>
    <property type="match status" value="1"/>
</dbReference>
<evidence type="ECO:0000256" key="5">
    <source>
        <dbReference type="ARBA" id="ARBA00017322"/>
    </source>
</evidence>
<dbReference type="PANTHER" id="PTHR24421:SF10">
    <property type="entry name" value="NITRATE_NITRITE SENSOR PROTEIN NARQ"/>
    <property type="match status" value="1"/>
</dbReference>
<comment type="cofactor">
    <cofactor evidence="2">
        <name>[4Fe-4S] cluster</name>
        <dbReference type="ChEBI" id="CHEBI:49883"/>
    </cofactor>
</comment>
<evidence type="ECO:0000256" key="12">
    <source>
        <dbReference type="ARBA" id="ARBA00022777"/>
    </source>
</evidence>
<keyword evidence="20" id="KW-0812">Transmembrane</keyword>
<dbReference type="PRINTS" id="PR00344">
    <property type="entry name" value="BCTRLSENSOR"/>
</dbReference>
<dbReference type="AlphaFoldDB" id="A0A1H9C9D6"/>
<dbReference type="SUPFAM" id="SSF48452">
    <property type="entry name" value="TPR-like"/>
    <property type="match status" value="1"/>
</dbReference>
<dbReference type="Pfam" id="PF13424">
    <property type="entry name" value="TPR_12"/>
    <property type="match status" value="1"/>
</dbReference>
<keyword evidence="12 22" id="KW-0418">Kinase</keyword>
<feature type="transmembrane region" description="Helical" evidence="20">
    <location>
        <begin position="323"/>
        <end position="343"/>
    </location>
</feature>
<dbReference type="Pfam" id="PF02518">
    <property type="entry name" value="HATPase_c"/>
    <property type="match status" value="1"/>
</dbReference>
<keyword evidence="10" id="KW-0479">Metal-binding</keyword>
<dbReference type="GO" id="GO:0005737">
    <property type="term" value="C:cytoplasm"/>
    <property type="evidence" value="ECO:0007669"/>
    <property type="project" value="UniProtKB-SubCell"/>
</dbReference>
<reference evidence="22 23" key="1">
    <citation type="submission" date="2016-10" db="EMBL/GenBank/DDBJ databases">
        <authorList>
            <person name="de Groot N.N."/>
        </authorList>
    </citation>
    <scope>NUCLEOTIDE SEQUENCE [LARGE SCALE GENOMIC DNA]</scope>
    <source>
        <strain evidence="22 23">DSM 21035</strain>
    </source>
</reference>
<dbReference type="InterPro" id="IPR004358">
    <property type="entry name" value="Sig_transdc_His_kin-like_C"/>
</dbReference>
<evidence type="ECO:0000256" key="18">
    <source>
        <dbReference type="ARBA" id="ARBA00030800"/>
    </source>
</evidence>
<dbReference type="GO" id="GO:0046872">
    <property type="term" value="F:metal ion binding"/>
    <property type="evidence" value="ECO:0007669"/>
    <property type="project" value="UniProtKB-KW"/>
</dbReference>
<keyword evidence="20" id="KW-1133">Transmembrane helix</keyword>
<dbReference type="InterPro" id="IPR050482">
    <property type="entry name" value="Sensor_HK_TwoCompSys"/>
</dbReference>
<evidence type="ECO:0000256" key="2">
    <source>
        <dbReference type="ARBA" id="ARBA00001966"/>
    </source>
</evidence>
<keyword evidence="16" id="KW-0411">Iron-sulfur</keyword>
<keyword evidence="15" id="KW-0902">Two-component regulatory system</keyword>
<evidence type="ECO:0000256" key="8">
    <source>
        <dbReference type="ARBA" id="ARBA00022553"/>
    </source>
</evidence>
<evidence type="ECO:0000256" key="4">
    <source>
        <dbReference type="ARBA" id="ARBA00012438"/>
    </source>
</evidence>
<dbReference type="GO" id="GO:0046983">
    <property type="term" value="F:protein dimerization activity"/>
    <property type="evidence" value="ECO:0007669"/>
    <property type="project" value="InterPro"/>
</dbReference>
<keyword evidence="19" id="KW-0802">TPR repeat</keyword>
<keyword evidence="23" id="KW-1185">Reference proteome</keyword>
<dbReference type="InterPro" id="IPR011990">
    <property type="entry name" value="TPR-like_helical_dom_sf"/>
</dbReference>
<evidence type="ECO:0000259" key="21">
    <source>
        <dbReference type="PROSITE" id="PS50109"/>
    </source>
</evidence>
<dbReference type="PROSITE" id="PS50005">
    <property type="entry name" value="TPR"/>
    <property type="match status" value="1"/>
</dbReference>
<evidence type="ECO:0000256" key="6">
    <source>
        <dbReference type="ARBA" id="ARBA00022485"/>
    </source>
</evidence>
<dbReference type="Proteomes" id="UP000198999">
    <property type="component" value="Unassembled WGS sequence"/>
</dbReference>
<dbReference type="STRING" id="419940.SAMN05421824_0827"/>
<dbReference type="GO" id="GO:0000155">
    <property type="term" value="F:phosphorelay sensor kinase activity"/>
    <property type="evidence" value="ECO:0007669"/>
    <property type="project" value="InterPro"/>
</dbReference>
<keyword evidence="14" id="KW-0408">Iron</keyword>
<comment type="catalytic activity">
    <reaction evidence="1">
        <text>ATP + protein L-histidine = ADP + protein N-phospho-L-histidine.</text>
        <dbReference type="EC" id="2.7.13.3"/>
    </reaction>
</comment>
<feature type="repeat" description="TPR" evidence="19">
    <location>
        <begin position="97"/>
        <end position="130"/>
    </location>
</feature>
<evidence type="ECO:0000313" key="23">
    <source>
        <dbReference type="Proteomes" id="UP000198999"/>
    </source>
</evidence>
<dbReference type="GO" id="GO:0016020">
    <property type="term" value="C:membrane"/>
    <property type="evidence" value="ECO:0007669"/>
    <property type="project" value="InterPro"/>
</dbReference>
<protein>
    <recommendedName>
        <fullName evidence="5">Oxygen sensor histidine kinase NreB</fullName>
        <ecNumber evidence="4">2.7.13.3</ecNumber>
    </recommendedName>
    <alternativeName>
        <fullName evidence="18">Nitrogen regulation protein B</fullName>
    </alternativeName>
</protein>
<dbReference type="EC" id="2.7.13.3" evidence="4"/>
<feature type="domain" description="Histidine kinase" evidence="21">
    <location>
        <begin position="492"/>
        <end position="579"/>
    </location>
</feature>
<evidence type="ECO:0000256" key="1">
    <source>
        <dbReference type="ARBA" id="ARBA00000085"/>
    </source>
</evidence>
<keyword evidence="7" id="KW-0963">Cytoplasm</keyword>
<evidence type="ECO:0000256" key="3">
    <source>
        <dbReference type="ARBA" id="ARBA00004496"/>
    </source>
</evidence>
<keyword evidence="20" id="KW-0472">Membrane</keyword>
<keyword evidence="13" id="KW-0067">ATP-binding</keyword>
<keyword evidence="11" id="KW-0547">Nucleotide-binding</keyword>
<dbReference type="Gene3D" id="1.20.5.1930">
    <property type="match status" value="1"/>
</dbReference>
<dbReference type="InterPro" id="IPR003594">
    <property type="entry name" value="HATPase_dom"/>
</dbReference>
<sequence>MLDNEIQDSLSIAKAHYNIGELYRFSFIGDSAYYYYFKADKIFKKLNNSFFSAKTLYGIAVAQKNEKDFTASEVTSIEALSILNQLEPTYEVKKYKSYVYNNLGLLFGELEQFEESISYHEKAISLKQEYDSENSYNINISRNNLALSYKKWGKYELAIRYYGDILSKKSLKKERPNFYSLVLDNYAHTQYLNGNLDNLPELYFKALRVADSINPEGGYNSIIINQHLANFYFDKDEIDSARYYANTAKEIAENYSNDELLTSLLVLSKVEDGEKAVEHLKAYVKLSDSLQKAERKIRNKFARIRFETQQIEQENIRIARERMWLVIISIILLVAGVLIYIIITQRAKNKELQFAKQQQEANEEIYNLMLGEHEKVEEARALEKQRISQELHDGVLGRLFGTRLSLDSLNMNNSDEAIKTRSQYIGELKTIEEDIRKVSHELNTDFVSGSGFIDILKTMVETQTTVYKLKYDIYHDDDINWDGVSNKSKIHIYRILQESLHNIHKHANATYIIISIKLENNVICLTVKDDGSGFDMAKSKSGIGLKNMNARIAEIGGSLKIESEKNQGTTVRIEIPTKYL</sequence>
<dbReference type="InterPro" id="IPR005467">
    <property type="entry name" value="His_kinase_dom"/>
</dbReference>